<dbReference type="Proteomes" id="UP000681720">
    <property type="component" value="Unassembled WGS sequence"/>
</dbReference>
<evidence type="ECO:0000313" key="7">
    <source>
        <dbReference type="Proteomes" id="UP000681967"/>
    </source>
</evidence>
<dbReference type="InterPro" id="IPR009057">
    <property type="entry name" value="Homeodomain-like_sf"/>
</dbReference>
<dbReference type="Proteomes" id="UP000676336">
    <property type="component" value="Unassembled WGS sequence"/>
</dbReference>
<evidence type="ECO:0000256" key="1">
    <source>
        <dbReference type="ARBA" id="ARBA00022724"/>
    </source>
</evidence>
<dbReference type="Pfam" id="PF00292">
    <property type="entry name" value="PAX"/>
    <property type="match status" value="1"/>
</dbReference>
<name>A0A8S3EIE2_9BILA</name>
<organism evidence="4 7">
    <name type="scientific">Rotaria magnacalcarata</name>
    <dbReference type="NCBI Taxonomy" id="392030"/>
    <lineage>
        <taxon>Eukaryota</taxon>
        <taxon>Metazoa</taxon>
        <taxon>Spiralia</taxon>
        <taxon>Gnathifera</taxon>
        <taxon>Rotifera</taxon>
        <taxon>Eurotatoria</taxon>
        <taxon>Bdelloidea</taxon>
        <taxon>Philodinida</taxon>
        <taxon>Philodinidae</taxon>
        <taxon>Rotaria</taxon>
    </lineage>
</organism>
<reference evidence="4" key="1">
    <citation type="submission" date="2021-02" db="EMBL/GenBank/DDBJ databases">
        <authorList>
            <person name="Nowell W R."/>
        </authorList>
    </citation>
    <scope>NUCLEOTIDE SEQUENCE</scope>
</reference>
<sequence>SFPCYNPINSSTSQSSTTNKSTDSLSSSRAQTDSINTLRTHNYPSFFNVIPPINVPEPTTQSSIISSSSVFHSKHSNSLIKKQRPRLTAQLRNEILKIKANQPTAFVWEIQQILLQNGICTSQTLPS</sequence>
<protein>
    <recommendedName>
        <fullName evidence="3">Paired domain-containing protein</fullName>
    </recommendedName>
</protein>
<feature type="compositionally biased region" description="Low complexity" evidence="2">
    <location>
        <begin position="10"/>
        <end position="24"/>
    </location>
</feature>
<evidence type="ECO:0000256" key="2">
    <source>
        <dbReference type="SAM" id="MobiDB-lite"/>
    </source>
</evidence>
<dbReference type="AlphaFoldDB" id="A0A8S3EIE2"/>
<dbReference type="InterPro" id="IPR036388">
    <property type="entry name" value="WH-like_DNA-bd_sf"/>
</dbReference>
<dbReference type="GO" id="GO:0006355">
    <property type="term" value="P:regulation of DNA-templated transcription"/>
    <property type="evidence" value="ECO:0007669"/>
    <property type="project" value="InterPro"/>
</dbReference>
<evidence type="ECO:0000259" key="3">
    <source>
        <dbReference type="Pfam" id="PF00292"/>
    </source>
</evidence>
<feature type="non-terminal residue" evidence="4">
    <location>
        <position position="1"/>
    </location>
</feature>
<dbReference type="EMBL" id="CAJOBJ010332010">
    <property type="protein sequence ID" value="CAF5184100.1"/>
    <property type="molecule type" value="Genomic_DNA"/>
</dbReference>
<evidence type="ECO:0000313" key="5">
    <source>
        <dbReference type="EMBL" id="CAF5181142.1"/>
    </source>
</evidence>
<feature type="non-terminal residue" evidence="4">
    <location>
        <position position="127"/>
    </location>
</feature>
<dbReference type="SUPFAM" id="SSF46689">
    <property type="entry name" value="Homeodomain-like"/>
    <property type="match status" value="1"/>
</dbReference>
<gene>
    <name evidence="4" type="ORF">BYL167_LOCUS61938</name>
    <name evidence="6" type="ORF">GIL414_LOCUS70335</name>
    <name evidence="5" type="ORF">SMN809_LOCUS68983</name>
</gene>
<dbReference type="InterPro" id="IPR001523">
    <property type="entry name" value="Paired_dom"/>
</dbReference>
<dbReference type="GO" id="GO:0003677">
    <property type="term" value="F:DNA binding"/>
    <property type="evidence" value="ECO:0007669"/>
    <property type="project" value="InterPro"/>
</dbReference>
<dbReference type="Proteomes" id="UP000681967">
    <property type="component" value="Unassembled WGS sequence"/>
</dbReference>
<feature type="region of interest" description="Disordered" evidence="2">
    <location>
        <begin position="1"/>
        <end position="33"/>
    </location>
</feature>
<dbReference type="EMBL" id="CAJOBI010318495">
    <property type="protein sequence ID" value="CAF5181142.1"/>
    <property type="molecule type" value="Genomic_DNA"/>
</dbReference>
<proteinExistence type="predicted"/>
<feature type="domain" description="Paired" evidence="3">
    <location>
        <begin position="80"/>
        <end position="127"/>
    </location>
</feature>
<dbReference type="EMBL" id="CAJOBH010233618">
    <property type="protein sequence ID" value="CAF5081162.1"/>
    <property type="molecule type" value="Genomic_DNA"/>
</dbReference>
<evidence type="ECO:0000313" key="4">
    <source>
        <dbReference type="EMBL" id="CAF5081162.1"/>
    </source>
</evidence>
<dbReference type="Gene3D" id="1.10.10.10">
    <property type="entry name" value="Winged helix-like DNA-binding domain superfamily/Winged helix DNA-binding domain"/>
    <property type="match status" value="1"/>
</dbReference>
<accession>A0A8S3EIE2</accession>
<evidence type="ECO:0000313" key="6">
    <source>
        <dbReference type="EMBL" id="CAF5184100.1"/>
    </source>
</evidence>
<comment type="caution">
    <text evidence="4">The sequence shown here is derived from an EMBL/GenBank/DDBJ whole genome shotgun (WGS) entry which is preliminary data.</text>
</comment>
<keyword evidence="1" id="KW-0563">Paired box</keyword>